<evidence type="ECO:0000256" key="5">
    <source>
        <dbReference type="ARBA" id="ARBA00022946"/>
    </source>
</evidence>
<dbReference type="InterPro" id="IPR002864">
    <property type="entry name" value="Acyl-ACP_thioesterase_NHD"/>
</dbReference>
<dbReference type="EMBL" id="SRYV01000008">
    <property type="protein sequence ID" value="TGY15571.1"/>
    <property type="molecule type" value="Genomic_DNA"/>
</dbReference>
<evidence type="ECO:0000313" key="11">
    <source>
        <dbReference type="Proteomes" id="UP000309117"/>
    </source>
</evidence>
<comment type="caution">
    <text evidence="10">The sequence shown here is derived from an EMBL/GenBank/DDBJ whole genome shotgun (WGS) entry which is preliminary data.</text>
</comment>
<dbReference type="AlphaFoldDB" id="A0A4S2BLV4"/>
<dbReference type="GO" id="GO:0000036">
    <property type="term" value="F:acyl carrier activity"/>
    <property type="evidence" value="ECO:0007669"/>
    <property type="project" value="TreeGrafter"/>
</dbReference>
<organism evidence="10 11">
    <name type="scientific">Lactobacillus intestinalis</name>
    <dbReference type="NCBI Taxonomy" id="151781"/>
    <lineage>
        <taxon>Bacteria</taxon>
        <taxon>Bacillati</taxon>
        <taxon>Bacillota</taxon>
        <taxon>Bacilli</taxon>
        <taxon>Lactobacillales</taxon>
        <taxon>Lactobacillaceae</taxon>
        <taxon>Lactobacillus</taxon>
    </lineage>
</organism>
<dbReference type="InterPro" id="IPR049427">
    <property type="entry name" value="Acyl-ACP_TE_C"/>
</dbReference>
<dbReference type="InterPro" id="IPR045023">
    <property type="entry name" value="FATA/B"/>
</dbReference>
<reference evidence="10 11" key="1">
    <citation type="submission" date="2019-04" db="EMBL/GenBank/DDBJ databases">
        <title>Microbes associate with the intestines of laboratory mice.</title>
        <authorList>
            <person name="Navarre W."/>
            <person name="Wong E."/>
            <person name="Huang K."/>
            <person name="Tropini C."/>
            <person name="Ng K."/>
            <person name="Yu B."/>
        </authorList>
    </citation>
    <scope>NUCLEOTIDE SEQUENCE [LARGE SCALE GENOMIC DNA]</scope>
    <source>
        <strain evidence="10 11">NM61_E11</strain>
    </source>
</reference>
<dbReference type="SUPFAM" id="SSF54637">
    <property type="entry name" value="Thioesterase/thiol ester dehydrase-isomerase"/>
    <property type="match status" value="2"/>
</dbReference>
<evidence type="ECO:0000256" key="3">
    <source>
        <dbReference type="ARBA" id="ARBA00022801"/>
    </source>
</evidence>
<dbReference type="RefSeq" id="WP_004045480.1">
    <property type="nucleotide sequence ID" value="NZ_AQFR02000003.1"/>
</dbReference>
<proteinExistence type="inferred from homology"/>
<dbReference type="Pfam" id="PF20791">
    <property type="entry name" value="Acyl-ACP_TE_C"/>
    <property type="match status" value="1"/>
</dbReference>
<dbReference type="PANTHER" id="PTHR31727:SF6">
    <property type="entry name" value="OLEOYL-ACYL CARRIER PROTEIN THIOESTERASE 1, CHLOROPLASTIC"/>
    <property type="match status" value="1"/>
</dbReference>
<protein>
    <submittedName>
        <fullName evidence="10">Acyl-[acyl-carrier-protein] thioesterase</fullName>
    </submittedName>
</protein>
<dbReference type="Proteomes" id="UP000309117">
    <property type="component" value="Unassembled WGS sequence"/>
</dbReference>
<dbReference type="PANTHER" id="PTHR31727">
    <property type="entry name" value="OLEOYL-ACYL CARRIER PROTEIN THIOESTERASE 1, CHLOROPLASTIC"/>
    <property type="match status" value="1"/>
</dbReference>
<keyword evidence="3" id="KW-0378">Hydrolase</keyword>
<dbReference type="Gene3D" id="3.10.129.10">
    <property type="entry name" value="Hotdog Thioesterase"/>
    <property type="match status" value="1"/>
</dbReference>
<evidence type="ECO:0000256" key="7">
    <source>
        <dbReference type="ARBA" id="ARBA00023160"/>
    </source>
</evidence>
<evidence type="ECO:0000256" key="6">
    <source>
        <dbReference type="ARBA" id="ARBA00023098"/>
    </source>
</evidence>
<evidence type="ECO:0000256" key="4">
    <source>
        <dbReference type="ARBA" id="ARBA00022832"/>
    </source>
</evidence>
<feature type="domain" description="Acyl-ACP thioesterase N-terminal hotdog" evidence="8">
    <location>
        <begin position="2"/>
        <end position="127"/>
    </location>
</feature>
<keyword evidence="5" id="KW-0809">Transit peptide</keyword>
<dbReference type="InterPro" id="IPR029069">
    <property type="entry name" value="HotDog_dom_sf"/>
</dbReference>
<evidence type="ECO:0000259" key="8">
    <source>
        <dbReference type="Pfam" id="PF01643"/>
    </source>
</evidence>
<keyword evidence="4" id="KW-0276">Fatty acid metabolism</keyword>
<evidence type="ECO:0000256" key="1">
    <source>
        <dbReference type="ARBA" id="ARBA00006500"/>
    </source>
</evidence>
<gene>
    <name evidence="10" type="ORF">E5351_05315</name>
</gene>
<evidence type="ECO:0000313" key="10">
    <source>
        <dbReference type="EMBL" id="TGY15571.1"/>
    </source>
</evidence>
<sequence length="245" mass="29195">MKYSENHTIEFSECDENQRLKLPAMVDLLMQVSEHQLENGAAGTNDLMKRGLGWVVTQYHFDIQRLPHPQEQVVLSTEASGYNRFFEYRDFEIATPDGESLITAKSQWVLFDIKNRKMVPTDAELMQRFGAPELKKMSRFPRLRPQKEYDSSRKYRVRYDDLDTNHHLTNSHYFNWFIDMFDRDFLKDHVVKTIDLKFDREVRYGETPLSLMKIEDEDQIKSYHAIEDEQGNEQAICELIWRKND</sequence>
<keyword evidence="7" id="KW-0275">Fatty acid biosynthesis</keyword>
<feature type="domain" description="Acyl-ACP thioesterase-like C-terminal" evidence="9">
    <location>
        <begin position="147"/>
        <end position="243"/>
    </location>
</feature>
<evidence type="ECO:0000259" key="9">
    <source>
        <dbReference type="Pfam" id="PF20791"/>
    </source>
</evidence>
<name>A0A4S2BLV4_9LACO</name>
<accession>A0A4S2BLV4</accession>
<dbReference type="Pfam" id="PF01643">
    <property type="entry name" value="Acyl-ACP_TE"/>
    <property type="match status" value="1"/>
</dbReference>
<keyword evidence="2" id="KW-0444">Lipid biosynthesis</keyword>
<evidence type="ECO:0000256" key="2">
    <source>
        <dbReference type="ARBA" id="ARBA00022516"/>
    </source>
</evidence>
<dbReference type="GO" id="GO:0016297">
    <property type="term" value="F:fatty acyl-[ACP] hydrolase activity"/>
    <property type="evidence" value="ECO:0007669"/>
    <property type="project" value="InterPro"/>
</dbReference>
<dbReference type="CDD" id="cd00586">
    <property type="entry name" value="4HBT"/>
    <property type="match status" value="1"/>
</dbReference>
<comment type="similarity">
    <text evidence="1">Belongs to the acyl-ACP thioesterase family.</text>
</comment>
<keyword evidence="6" id="KW-0443">Lipid metabolism</keyword>